<name>A0A0F7PFM4_9EURY</name>
<dbReference type="KEGG" id="hsu:HLASF_1642"/>
<reference evidence="4 5" key="3">
    <citation type="journal article" date="2016" name="Stand. Genomic Sci.">
        <title>Complete genome sequence of 'Halanaeroarchaeum sulfurireducens' M27-SA2, a sulfur-reducing and acetate-oxidizing haloarchaeon from the deep-sea hypersaline anoxic lake Medee.</title>
        <authorList>
            <person name="Messina E."/>
            <person name="Sorokin D.Y."/>
            <person name="Kublanov I.V."/>
            <person name="Toshchakov S."/>
            <person name="Lopatina A."/>
            <person name="Arcadi E."/>
            <person name="Smedile F."/>
            <person name="La Spada G."/>
            <person name="La Cono V."/>
            <person name="Yakimov M.M."/>
        </authorList>
    </citation>
    <scope>NUCLEOTIDE SEQUENCE [LARGE SCALE GENOMIC DNA]</scope>
    <source>
        <strain evidence="4 5">M27-SA2</strain>
    </source>
</reference>
<dbReference type="InterPro" id="IPR003099">
    <property type="entry name" value="Prephen_DH"/>
</dbReference>
<dbReference type="InterPro" id="IPR050812">
    <property type="entry name" value="Preph/Arog_dehydrog"/>
</dbReference>
<dbReference type="Proteomes" id="UP000060390">
    <property type="component" value="Chromosome"/>
</dbReference>
<dbReference type="Gene3D" id="3.40.50.720">
    <property type="entry name" value="NAD(P)-binding Rossmann-like Domain"/>
    <property type="match status" value="1"/>
</dbReference>
<dbReference type="Gene3D" id="1.10.3660.10">
    <property type="entry name" value="6-phosphogluconate dehydrogenase C-terminal like domain"/>
    <property type="match status" value="1"/>
</dbReference>
<dbReference type="GO" id="GO:0004665">
    <property type="term" value="F:prephenate dehydrogenase (NADP+) activity"/>
    <property type="evidence" value="ECO:0007669"/>
    <property type="project" value="InterPro"/>
</dbReference>
<reference evidence="5" key="2">
    <citation type="submission" date="2015-05" db="EMBL/GenBank/DDBJ databases">
        <title>Complete genome sequence of Halanaeroarchaeum sulfurireducens type strain M27-SA2, a sulfate-reducer haloarchaeon from marine anoxic lake Medee.</title>
        <authorList>
            <person name="Messina E."/>
            <person name="Kublanov I.V."/>
            <person name="Toshchakov S."/>
            <person name="Arcadi E."/>
            <person name="La Spada G."/>
            <person name="La Cono V."/>
            <person name="Yakimov M.M."/>
        </authorList>
    </citation>
    <scope>NUCLEOTIDE SEQUENCE [LARGE SCALE GENOMIC DNA]</scope>
    <source>
        <strain evidence="5">M27-SA2</strain>
    </source>
</reference>
<accession>A0A0F7PFM4</accession>
<proteinExistence type="predicted"/>
<dbReference type="InterPro" id="IPR046826">
    <property type="entry name" value="PDH_N"/>
</dbReference>
<feature type="domain" description="Prephenate/arogenate dehydrogenase" evidence="2">
    <location>
        <begin position="1"/>
        <end position="241"/>
    </location>
</feature>
<dbReference type="PANTHER" id="PTHR21363">
    <property type="entry name" value="PREPHENATE DEHYDROGENASE"/>
    <property type="match status" value="1"/>
</dbReference>
<dbReference type="HOGENOM" id="CLU_077586_0_0_2"/>
<evidence type="ECO:0000256" key="1">
    <source>
        <dbReference type="ARBA" id="ARBA00023002"/>
    </source>
</evidence>
<dbReference type="STRING" id="1604004.HLASA_1629"/>
<evidence type="ECO:0000313" key="3">
    <source>
        <dbReference type="EMBL" id="AKH98118.1"/>
    </source>
</evidence>
<dbReference type="OrthoDB" id="24743at2157"/>
<dbReference type="KEGG" id="hsf:HLASA_1629"/>
<dbReference type="PANTHER" id="PTHR21363:SF0">
    <property type="entry name" value="PREPHENATE DEHYDROGENASE [NADP(+)]"/>
    <property type="match status" value="1"/>
</dbReference>
<dbReference type="EC" id="1.3.1.12" evidence="3"/>
<dbReference type="SUPFAM" id="SSF48179">
    <property type="entry name" value="6-phosphogluconate dehydrogenase C-terminal domain-like"/>
    <property type="match status" value="1"/>
</dbReference>
<evidence type="ECO:0000313" key="5">
    <source>
        <dbReference type="Proteomes" id="UP000060390"/>
    </source>
</evidence>
<dbReference type="EMBL" id="CP011564">
    <property type="protein sequence ID" value="ALG82512.1"/>
    <property type="molecule type" value="Genomic_DNA"/>
</dbReference>
<dbReference type="Pfam" id="PF02153">
    <property type="entry name" value="PDH_N"/>
    <property type="match status" value="1"/>
</dbReference>
<keyword evidence="1 3" id="KW-0560">Oxidoreductase</keyword>
<reference evidence="3 6" key="1">
    <citation type="journal article" date="2015" name="ISME J.">
        <title>Elemental sulfur and acetate can support life of a novel strictly anaerobic haloarchaeon.</title>
        <authorList>
            <person name="Sorokin D.Y."/>
            <person name="Kublanov I.V."/>
            <person name="Gavrilov S.N."/>
            <person name="Rojo D."/>
            <person name="Roman P."/>
            <person name="Golyshin P.N."/>
            <person name="Slepak V.Z."/>
            <person name="Smedile F."/>
            <person name="Ferrer M."/>
            <person name="Messina E."/>
            <person name="La Cono V."/>
            <person name="Yakimov M.M."/>
        </authorList>
    </citation>
    <scope>NUCLEOTIDE SEQUENCE [LARGE SCALE GENOMIC DNA]</scope>
    <source>
        <strain evidence="3 6">HSR2</strain>
    </source>
</reference>
<dbReference type="InterPro" id="IPR036291">
    <property type="entry name" value="NAD(P)-bd_dom_sf"/>
</dbReference>
<evidence type="ECO:0000313" key="6">
    <source>
        <dbReference type="Proteomes" id="UP000069906"/>
    </source>
</evidence>
<dbReference type="InterPro" id="IPR008927">
    <property type="entry name" value="6-PGluconate_DH-like_C_sf"/>
</dbReference>
<dbReference type="GO" id="GO:0070403">
    <property type="term" value="F:NAD+ binding"/>
    <property type="evidence" value="ECO:0007669"/>
    <property type="project" value="InterPro"/>
</dbReference>
<dbReference type="GO" id="GO:0008977">
    <property type="term" value="F:prephenate dehydrogenase (NAD+) activity"/>
    <property type="evidence" value="ECO:0007669"/>
    <property type="project" value="UniProtKB-EC"/>
</dbReference>
<dbReference type="GO" id="GO:0006571">
    <property type="term" value="P:tyrosine biosynthetic process"/>
    <property type="evidence" value="ECO:0007669"/>
    <property type="project" value="InterPro"/>
</dbReference>
<keyword evidence="6" id="KW-1185">Reference proteome</keyword>
<evidence type="ECO:0000313" key="4">
    <source>
        <dbReference type="EMBL" id="ALG82512.1"/>
    </source>
</evidence>
<sequence length="241" mass="24965">MDVLIVGAGAVGRWVATVIDGSVAFADADREAARAAAADIADSRAVDLDSEETFDAVCVAVPMRAATGVIEAQAQRATRAIVDCTGSMRDPLDTMASVAPDLERVSYHPLFAPEHAPGRIAVSTGEAGPTTDVLSAAFEDAGNDLVSVTAEEHDEAMRTIQGRTHAAILAFGLAAEEVPEALATPVFEDLDALRERVTGGTPGVYADIQSTFDGAADVAEAASRLADADRETFADLYDDAG</sequence>
<dbReference type="Proteomes" id="UP000069906">
    <property type="component" value="Chromosome"/>
</dbReference>
<dbReference type="AlphaFoldDB" id="A0A0F7PFM4"/>
<dbReference type="GeneID" id="26010965"/>
<organism evidence="3 6">
    <name type="scientific">Halanaeroarchaeum sulfurireducens</name>
    <dbReference type="NCBI Taxonomy" id="1604004"/>
    <lineage>
        <taxon>Archaea</taxon>
        <taxon>Methanobacteriati</taxon>
        <taxon>Methanobacteriota</taxon>
        <taxon>Stenosarchaea group</taxon>
        <taxon>Halobacteria</taxon>
        <taxon>Halobacteriales</taxon>
        <taxon>Halobacteriaceae</taxon>
        <taxon>Halanaeroarchaeum</taxon>
    </lineage>
</organism>
<evidence type="ECO:0000259" key="2">
    <source>
        <dbReference type="PROSITE" id="PS51176"/>
    </source>
</evidence>
<dbReference type="RefSeq" id="WP_050048804.1">
    <property type="nucleotide sequence ID" value="NZ_CP008874.1"/>
</dbReference>
<gene>
    <name evidence="3" type="primary">tyrA</name>
    <name evidence="4" type="ORF">HLASA_1629</name>
    <name evidence="3" type="ORF">HLASF_1642</name>
</gene>
<protein>
    <submittedName>
        <fullName evidence="3">Prephenate dehydrogenase</fullName>
        <ecNumber evidence="3">1.3.1.12</ecNumber>
    </submittedName>
</protein>
<dbReference type="PROSITE" id="PS51176">
    <property type="entry name" value="PDH_ADH"/>
    <property type="match status" value="1"/>
</dbReference>
<dbReference type="SUPFAM" id="SSF51735">
    <property type="entry name" value="NAD(P)-binding Rossmann-fold domains"/>
    <property type="match status" value="1"/>
</dbReference>
<dbReference type="EMBL" id="CP008874">
    <property type="protein sequence ID" value="AKH98118.1"/>
    <property type="molecule type" value="Genomic_DNA"/>
</dbReference>